<keyword evidence="8" id="KW-1185">Reference proteome</keyword>
<dbReference type="InterPro" id="IPR036397">
    <property type="entry name" value="RNaseH_sf"/>
</dbReference>
<feature type="compositionally biased region" description="Polar residues" evidence="5">
    <location>
        <begin position="656"/>
        <end position="665"/>
    </location>
</feature>
<dbReference type="InterPro" id="IPR054722">
    <property type="entry name" value="PolX-like_BBD"/>
</dbReference>
<dbReference type="InterPro" id="IPR057670">
    <property type="entry name" value="SH3_retrovirus"/>
</dbReference>
<dbReference type="PROSITE" id="PS50994">
    <property type="entry name" value="INTEGRASE"/>
    <property type="match status" value="1"/>
</dbReference>
<dbReference type="InterPro" id="IPR039537">
    <property type="entry name" value="Retrotran_Ty1/copia-like"/>
</dbReference>
<protein>
    <recommendedName>
        <fullName evidence="6">Integrase catalytic domain-containing protein</fullName>
    </recommendedName>
</protein>
<keyword evidence="2" id="KW-0378">Hydrolase</keyword>
<feature type="compositionally biased region" description="Low complexity" evidence="5">
    <location>
        <begin position="232"/>
        <end position="271"/>
    </location>
</feature>
<accession>A0ABQ8F625</accession>
<proteinExistence type="predicted"/>
<name>A0ABQ8F625_9FUNG</name>
<sequence length="1013" mass="113697">MSPGPAIIKISDGFVIHCLTETNYHQWAKGITTHLMMTDSWIPHIIDKPPKNPSKTFILRDNVICSLISSTIDQNQMHLVSDAHGYPMFAKACWESIKAAYTLASITDGMDLYRDLNKVFYDPSLGVAKLLDQMDLLRRKLAVAAVTFADPIWVSMVASKLLDGSDAWLSCRGTIKNLQPNELHPSQFQNFLLKEERVLIDARVLGMPQSCDTALFNNNGILNHNRGFNGISSQHRINNNSSNSNQNRNNGYNNQNRNNGQSNHNQRSNQQTNDCCNKPQFSYSSNISQLHNTYDSVFLTQHTPTIKTKDTERDMAFMAIANSDDLISDSGATAHMTCQKEWLFDYTPINHYSVSTATKEPHIVEGKGTLRLLSYHDGKAVPISITNVLYVPNYAVNLISEYCLEEKGCTIESSKNGRIIYDKYGNVAFIANRHNKLNKLNCKIVIPIKDTITKDKQDQSLAVSSTIKSSKTNRTIYDKYGNVAFTANRHNNFNKLNRKIVIPIKSTIIKDKQDQSLAVSSTFKSPATISAWNQRLGHLSDSGIQTLTKRAQGLDIIPNKQGNSIKFEPCISGKAHRAPFPTPITTITTKVNQFLQMDIAEPINVASANHVKQVKLETIIPAKAIRSDNDGKFKSRDSDAFLTSKETSRQLATPHIPQQNGTAERKNQTIMNSARSMVIKSGLSPSFLAKTVSTANYIQNCFPHSYIDGVTPFDKWTSLAPWVVHLRALEYLAHALRTPVLITKSKLRTMQCIMLGYATCAKAYRLLNPSTNKIITCCDAFFKETKTKLLLYFSMRDLGPIHTCLNVKAIIKDRPNMTMVLSQRHYLQDILEQFQMSNYYSPATLAEVSNTLVAAQEQEGRTASPYYETVGSLIYAIIATRPDISAAISQVSKYLYYPTDTHWSAVKRILRSIKYFLNHPLAFSNNVIHLTGYYNVDWGANINNIQLRHASNKHTDIKLHFPKDQVKLGNVNLKYINTLDQVADILIKGLPKPAFCKLANLLGLLPLRVEEGC</sequence>
<dbReference type="Gene3D" id="3.30.420.10">
    <property type="entry name" value="Ribonuclease H-like superfamily/Ribonuclease H"/>
    <property type="match status" value="1"/>
</dbReference>
<dbReference type="PANTHER" id="PTHR42648:SF18">
    <property type="entry name" value="RETROTRANSPOSON, UNCLASSIFIED-LIKE PROTEIN"/>
    <property type="match status" value="1"/>
</dbReference>
<keyword evidence="1" id="KW-0815">Transposition</keyword>
<dbReference type="Pfam" id="PF22936">
    <property type="entry name" value="Pol_BBD"/>
    <property type="match status" value="1"/>
</dbReference>
<dbReference type="InterPro" id="IPR001584">
    <property type="entry name" value="Integrase_cat-core"/>
</dbReference>
<evidence type="ECO:0000256" key="5">
    <source>
        <dbReference type="SAM" id="MobiDB-lite"/>
    </source>
</evidence>
<evidence type="ECO:0000256" key="3">
    <source>
        <dbReference type="ARBA" id="ARBA00048173"/>
    </source>
</evidence>
<evidence type="ECO:0000259" key="6">
    <source>
        <dbReference type="PROSITE" id="PS50994"/>
    </source>
</evidence>
<evidence type="ECO:0000256" key="4">
    <source>
        <dbReference type="ARBA" id="ARBA00049244"/>
    </source>
</evidence>
<comment type="catalytic activity">
    <reaction evidence="4">
        <text>DNA(n) + a 2'-deoxyribonucleoside 5'-triphosphate = DNA(n+1) + diphosphate</text>
        <dbReference type="Rhea" id="RHEA:22508"/>
        <dbReference type="Rhea" id="RHEA-COMP:17339"/>
        <dbReference type="Rhea" id="RHEA-COMP:17340"/>
        <dbReference type="ChEBI" id="CHEBI:33019"/>
        <dbReference type="ChEBI" id="CHEBI:61560"/>
        <dbReference type="ChEBI" id="CHEBI:173112"/>
        <dbReference type="EC" id="2.7.7.7"/>
    </reaction>
</comment>
<reference evidence="7 8" key="1">
    <citation type="submission" date="2021-02" db="EMBL/GenBank/DDBJ databases">
        <title>Variation within the Batrachochytrium salamandrivorans European outbreak.</title>
        <authorList>
            <person name="Kelly M."/>
            <person name="Pasmans F."/>
            <person name="Shea T.P."/>
            <person name="Munoz J.F."/>
            <person name="Carranza S."/>
            <person name="Cuomo C.A."/>
            <person name="Martel A."/>
        </authorList>
    </citation>
    <scope>NUCLEOTIDE SEQUENCE [LARGE SCALE GENOMIC DNA]</scope>
    <source>
        <strain evidence="7 8">AMFP18/2</strain>
    </source>
</reference>
<dbReference type="Proteomes" id="UP001648503">
    <property type="component" value="Unassembled WGS sequence"/>
</dbReference>
<evidence type="ECO:0000256" key="2">
    <source>
        <dbReference type="ARBA" id="ARBA00022670"/>
    </source>
</evidence>
<evidence type="ECO:0000256" key="1">
    <source>
        <dbReference type="ARBA" id="ARBA00022578"/>
    </source>
</evidence>
<dbReference type="InterPro" id="IPR012337">
    <property type="entry name" value="RNaseH-like_sf"/>
</dbReference>
<organism evidence="7 8">
    <name type="scientific">Batrachochytrium salamandrivorans</name>
    <dbReference type="NCBI Taxonomy" id="1357716"/>
    <lineage>
        <taxon>Eukaryota</taxon>
        <taxon>Fungi</taxon>
        <taxon>Fungi incertae sedis</taxon>
        <taxon>Chytridiomycota</taxon>
        <taxon>Chytridiomycota incertae sedis</taxon>
        <taxon>Chytridiomycetes</taxon>
        <taxon>Rhizophydiales</taxon>
        <taxon>Rhizophydiales incertae sedis</taxon>
        <taxon>Batrachochytrium</taxon>
    </lineage>
</organism>
<feature type="domain" description="Integrase catalytic" evidence="6">
    <location>
        <begin position="554"/>
        <end position="720"/>
    </location>
</feature>
<gene>
    <name evidence="7" type="ORF">BASA50_007783</name>
</gene>
<evidence type="ECO:0000313" key="7">
    <source>
        <dbReference type="EMBL" id="KAH6592855.1"/>
    </source>
</evidence>
<dbReference type="Pfam" id="PF25597">
    <property type="entry name" value="SH3_retrovirus"/>
    <property type="match status" value="1"/>
</dbReference>
<feature type="region of interest" description="Disordered" evidence="5">
    <location>
        <begin position="646"/>
        <end position="665"/>
    </location>
</feature>
<evidence type="ECO:0000313" key="8">
    <source>
        <dbReference type="Proteomes" id="UP001648503"/>
    </source>
</evidence>
<comment type="caution">
    <text evidence="7">The sequence shown here is derived from an EMBL/GenBank/DDBJ whole genome shotgun (WGS) entry which is preliminary data.</text>
</comment>
<keyword evidence="2" id="KW-0645">Protease</keyword>
<comment type="catalytic activity">
    <reaction evidence="3">
        <text>DNA(n) + a 2'-deoxyribonucleoside 5'-triphosphate = DNA(n+1) + diphosphate</text>
        <dbReference type="Rhea" id="RHEA:22508"/>
        <dbReference type="Rhea" id="RHEA-COMP:17339"/>
        <dbReference type="Rhea" id="RHEA-COMP:17340"/>
        <dbReference type="ChEBI" id="CHEBI:33019"/>
        <dbReference type="ChEBI" id="CHEBI:61560"/>
        <dbReference type="ChEBI" id="CHEBI:173112"/>
        <dbReference type="EC" id="2.7.7.49"/>
    </reaction>
</comment>
<feature type="region of interest" description="Disordered" evidence="5">
    <location>
        <begin position="232"/>
        <end position="278"/>
    </location>
</feature>
<dbReference type="EMBL" id="JAFCIX010000366">
    <property type="protein sequence ID" value="KAH6592855.1"/>
    <property type="molecule type" value="Genomic_DNA"/>
</dbReference>
<dbReference type="SUPFAM" id="SSF53098">
    <property type="entry name" value="Ribonuclease H-like"/>
    <property type="match status" value="1"/>
</dbReference>
<dbReference type="PANTHER" id="PTHR42648">
    <property type="entry name" value="TRANSPOSASE, PUTATIVE-RELATED"/>
    <property type="match status" value="1"/>
</dbReference>